<accession>A0A3B1CJH2</accession>
<organism evidence="3">
    <name type="scientific">hydrothermal vent metagenome</name>
    <dbReference type="NCBI Taxonomy" id="652676"/>
    <lineage>
        <taxon>unclassified sequences</taxon>
        <taxon>metagenomes</taxon>
        <taxon>ecological metagenomes</taxon>
    </lineage>
</organism>
<dbReference type="GO" id="GO:0032259">
    <property type="term" value="P:methylation"/>
    <property type="evidence" value="ECO:0007669"/>
    <property type="project" value="InterPro"/>
</dbReference>
<dbReference type="Gene3D" id="3.40.50.150">
    <property type="entry name" value="Vaccinia Virus protein VP39"/>
    <property type="match status" value="1"/>
</dbReference>
<dbReference type="PANTHER" id="PTHR47739:SF1">
    <property type="entry name" value="TRNA1(VAL) (ADENINE(37)-N6)-METHYLTRANSFERASE"/>
    <property type="match status" value="1"/>
</dbReference>
<name>A0A3B1CJH2_9ZZZZ</name>
<gene>
    <name evidence="3" type="ORF">MNBD_NITROSPINAE01-1759</name>
</gene>
<dbReference type="GO" id="GO:0003676">
    <property type="term" value="F:nucleic acid binding"/>
    <property type="evidence" value="ECO:0007669"/>
    <property type="project" value="InterPro"/>
</dbReference>
<evidence type="ECO:0000313" key="3">
    <source>
        <dbReference type="EMBL" id="VAX22800.1"/>
    </source>
</evidence>
<dbReference type="AlphaFoldDB" id="A0A3B1CJH2"/>
<dbReference type="CDD" id="cd02440">
    <property type="entry name" value="AdoMet_MTases"/>
    <property type="match status" value="1"/>
</dbReference>
<evidence type="ECO:0000256" key="1">
    <source>
        <dbReference type="SAM" id="MobiDB-lite"/>
    </source>
</evidence>
<proteinExistence type="predicted"/>
<protein>
    <recommendedName>
        <fullName evidence="2">Methyltransferase domain-containing protein</fullName>
    </recommendedName>
</protein>
<evidence type="ECO:0000259" key="2">
    <source>
        <dbReference type="Pfam" id="PF13847"/>
    </source>
</evidence>
<feature type="region of interest" description="Disordered" evidence="1">
    <location>
        <begin position="219"/>
        <end position="239"/>
    </location>
</feature>
<dbReference type="InterPro" id="IPR025714">
    <property type="entry name" value="Methyltranfer_dom"/>
</dbReference>
<sequence>MSAKIYSMKSELTLQQGKTGYRYNIDSFALADFYNKFSAKRIIDLGAGAGALSIPIAHANPGIKVFGLEITHEYSCQASENAKSSKIANYHVVTGDIFNAPNIFANQKFDAVVSNPPYTKRGAGRLCADPRKNVARHEIKITLAELLEVSAKLLNEGRAFFISMAYNRRDEFLKLLAQNDFHETRLRKIMALPASPPKVFLSEATFKITKPFHEEAPLLLRSPEGGDSQEAKRIATQYA</sequence>
<dbReference type="PANTHER" id="PTHR47739">
    <property type="entry name" value="TRNA1(VAL) (ADENINE(37)-N6)-METHYLTRANSFERASE"/>
    <property type="match status" value="1"/>
</dbReference>
<dbReference type="Pfam" id="PF13847">
    <property type="entry name" value="Methyltransf_31"/>
    <property type="match status" value="1"/>
</dbReference>
<reference evidence="3" key="1">
    <citation type="submission" date="2018-06" db="EMBL/GenBank/DDBJ databases">
        <authorList>
            <person name="Zhirakovskaya E."/>
        </authorList>
    </citation>
    <scope>NUCLEOTIDE SEQUENCE</scope>
</reference>
<dbReference type="EMBL" id="UOGC01000142">
    <property type="protein sequence ID" value="VAX22800.1"/>
    <property type="molecule type" value="Genomic_DNA"/>
</dbReference>
<dbReference type="SUPFAM" id="SSF53335">
    <property type="entry name" value="S-adenosyl-L-methionine-dependent methyltransferases"/>
    <property type="match status" value="1"/>
</dbReference>
<feature type="domain" description="Methyltransferase" evidence="2">
    <location>
        <begin position="38"/>
        <end position="124"/>
    </location>
</feature>
<dbReference type="InterPro" id="IPR050210">
    <property type="entry name" value="tRNA_Adenine-N(6)_MTase"/>
</dbReference>
<dbReference type="InterPro" id="IPR029063">
    <property type="entry name" value="SAM-dependent_MTases_sf"/>
</dbReference>
<dbReference type="InterPro" id="IPR002052">
    <property type="entry name" value="DNA_methylase_N6_adenine_CS"/>
</dbReference>
<dbReference type="GO" id="GO:0008168">
    <property type="term" value="F:methyltransferase activity"/>
    <property type="evidence" value="ECO:0007669"/>
    <property type="project" value="InterPro"/>
</dbReference>
<dbReference type="PROSITE" id="PS00092">
    <property type="entry name" value="N6_MTASE"/>
    <property type="match status" value="1"/>
</dbReference>